<geneLocation type="plasmid" evidence="1 2">
    <name>unnamed2</name>
</geneLocation>
<dbReference type="EMBL" id="CP072171">
    <property type="protein sequence ID" value="QYA10845.1"/>
    <property type="molecule type" value="Genomic_DNA"/>
</dbReference>
<evidence type="ECO:0000313" key="2">
    <source>
        <dbReference type="Proteomes" id="UP000826513"/>
    </source>
</evidence>
<name>A0ABX8TDR0_9HYPH</name>
<proteinExistence type="predicted"/>
<reference evidence="1 2" key="1">
    <citation type="submission" date="2021-03" db="EMBL/GenBank/DDBJ databases">
        <title>Rapid diversification of plasmids in a genus of pathogenic and nitrogen fixing bacteria.</title>
        <authorList>
            <person name="Weisberg A.J."/>
            <person name="Miller M."/>
            <person name="Ream W."/>
            <person name="Grunwald N.J."/>
            <person name="Chang J.H."/>
        </authorList>
    </citation>
    <scope>NUCLEOTIDE SEQUENCE [LARGE SCALE GENOMIC DNA]</scope>
    <source>
        <strain evidence="1 2">AF3.44</strain>
        <plasmid evidence="1 2">unnamed2</plasmid>
    </source>
</reference>
<dbReference type="Proteomes" id="UP000826513">
    <property type="component" value="Plasmid unnamed2"/>
</dbReference>
<evidence type="ECO:0000313" key="1">
    <source>
        <dbReference type="EMBL" id="QYA10845.1"/>
    </source>
</evidence>
<protein>
    <submittedName>
        <fullName evidence="1">Uncharacterized protein</fullName>
    </submittedName>
</protein>
<keyword evidence="1" id="KW-0614">Plasmid</keyword>
<accession>A0ABX8TDR0</accession>
<sequence length="110" mass="11959">MAGDPACQSVVAVSRTRVNCLNANGQPTGYRDALTSQQLQMYQFQMMQAQMQQQQINQSIAQNNAMMAANTQATLNSMGSYSPPVVQPIQSPGGNQVRCIGVGIYANCRW</sequence>
<organism evidence="1 2">
    <name type="scientific">Agrobacterium larrymoorei</name>
    <dbReference type="NCBI Taxonomy" id="160699"/>
    <lineage>
        <taxon>Bacteria</taxon>
        <taxon>Pseudomonadati</taxon>
        <taxon>Pseudomonadota</taxon>
        <taxon>Alphaproteobacteria</taxon>
        <taxon>Hyphomicrobiales</taxon>
        <taxon>Rhizobiaceae</taxon>
        <taxon>Rhizobium/Agrobacterium group</taxon>
        <taxon>Agrobacterium</taxon>
    </lineage>
</organism>
<keyword evidence="2" id="KW-1185">Reference proteome</keyword>
<gene>
    <name evidence="1" type="ORF">J5285_25810</name>
</gene>